<dbReference type="GO" id="GO:1900150">
    <property type="term" value="P:regulation of defense response to fungus"/>
    <property type="evidence" value="ECO:0007669"/>
    <property type="project" value="InterPro"/>
</dbReference>
<dbReference type="InterPro" id="IPR040244">
    <property type="entry name" value="EDR4-like"/>
</dbReference>
<protein>
    <submittedName>
        <fullName evidence="3">(rape) hypothetical protein</fullName>
    </submittedName>
</protein>
<feature type="compositionally biased region" description="Basic residues" evidence="1">
    <location>
        <begin position="1"/>
        <end position="10"/>
    </location>
</feature>
<dbReference type="Proteomes" id="UP001295469">
    <property type="component" value="Chromosome C08"/>
</dbReference>
<evidence type="ECO:0000256" key="1">
    <source>
        <dbReference type="SAM" id="MobiDB-lite"/>
    </source>
</evidence>
<feature type="domain" description="Enhanced disease resistance 4-like N-terminal" evidence="2">
    <location>
        <begin position="58"/>
        <end position="90"/>
    </location>
</feature>
<feature type="region of interest" description="Disordered" evidence="1">
    <location>
        <begin position="527"/>
        <end position="553"/>
    </location>
</feature>
<dbReference type="InterPro" id="IPR055126">
    <property type="entry name" value="EDR4-like_N"/>
</dbReference>
<feature type="compositionally biased region" description="Polar residues" evidence="1">
    <location>
        <begin position="536"/>
        <end position="547"/>
    </location>
</feature>
<dbReference type="AlphaFoldDB" id="A0A816UT89"/>
<proteinExistence type="predicted"/>
<dbReference type="PANTHER" id="PTHR31105:SF57">
    <property type="entry name" value="ZINC-RIBBON DOMAIN-CONTAINING PROTEIN-RELATED"/>
    <property type="match status" value="1"/>
</dbReference>
<dbReference type="Pfam" id="PF22910">
    <property type="entry name" value="EDR4-like_1st"/>
    <property type="match status" value="1"/>
</dbReference>
<feature type="region of interest" description="Disordered" evidence="1">
    <location>
        <begin position="178"/>
        <end position="199"/>
    </location>
</feature>
<accession>A0A816UT89</accession>
<feature type="compositionally biased region" description="Basic and acidic residues" evidence="1">
    <location>
        <begin position="478"/>
        <end position="487"/>
    </location>
</feature>
<evidence type="ECO:0000259" key="2">
    <source>
        <dbReference type="Pfam" id="PF22910"/>
    </source>
</evidence>
<organism evidence="3">
    <name type="scientific">Brassica napus</name>
    <name type="common">Rape</name>
    <dbReference type="NCBI Taxonomy" id="3708"/>
    <lineage>
        <taxon>Eukaryota</taxon>
        <taxon>Viridiplantae</taxon>
        <taxon>Streptophyta</taxon>
        <taxon>Embryophyta</taxon>
        <taxon>Tracheophyta</taxon>
        <taxon>Spermatophyta</taxon>
        <taxon>Magnoliopsida</taxon>
        <taxon>eudicotyledons</taxon>
        <taxon>Gunneridae</taxon>
        <taxon>Pentapetalae</taxon>
        <taxon>rosids</taxon>
        <taxon>malvids</taxon>
        <taxon>Brassicales</taxon>
        <taxon>Brassicaceae</taxon>
        <taxon>Brassiceae</taxon>
        <taxon>Brassica</taxon>
    </lineage>
</organism>
<dbReference type="Gramene" id="CDX72139">
    <property type="protein sequence ID" value="CDX72139"/>
    <property type="gene ID" value="GSBRNA2T00155958001"/>
</dbReference>
<dbReference type="PANTHER" id="PTHR31105">
    <property type="entry name" value="EXTRA-LARGE G-PROTEIN-LIKE"/>
    <property type="match status" value="1"/>
</dbReference>
<sequence length="553" mass="62110">MMVKKEKKQSRSQSSTEKKTLEPKLLSIFSSKLASGKDMKHMLRGMSSKPAPGLSCQSRVVRCPKCHKLLQAPVDVTIYTCSECHSIPQAKRLEQENNDKSIPPEDHLLPCQNRSLTPVRSTYRKYSSRASSSPYKGSGDRITDAVNLETKGIKERDTRRSISSEFYDLKLEAFQPASSVNTRKESAQGGGGGSGSITPVISNYRKYSSRASPPLFERGYHSENASYILREWMTSATPSPSSYGYTSSPFHGSSAAASPARFQCETSDQKYYHRSSQQSRMHVSQLSITKKEDIALLDLLRFVDFAEDSASDSHHSDKGSGDRVCDAVMWETFEEDKGIKEEIRSISSKFIDLTFQRQWNHKLRAQASLLGDGGSGEIHEEQSKHEYENISKRQELLEERAGLHLEEYETNYENNYSNAFEWMTPTFHVPEYEPDEEEPWLVDDNKTKELQVVGVVVEDGPSLHFDKCGYESENTPTSEKENEKSGRTSEVVGRRHALYQTQTSPLSTLPIDTPIGSPRHILMRSPMHSHIVSPLRSPTNSSGSLSDVLSLAK</sequence>
<name>A0A816UT89_BRANA</name>
<dbReference type="EMBL" id="HG994372">
    <property type="protein sequence ID" value="CAF2112188.1"/>
    <property type="molecule type" value="Genomic_DNA"/>
</dbReference>
<evidence type="ECO:0000313" key="3">
    <source>
        <dbReference type="EMBL" id="CAF2112188.1"/>
    </source>
</evidence>
<gene>
    <name evidence="3" type="ORF">DARMORV10_C08P31720.1</name>
</gene>
<feature type="region of interest" description="Disordered" evidence="1">
    <location>
        <begin position="1"/>
        <end position="23"/>
    </location>
</feature>
<reference evidence="3" key="1">
    <citation type="submission" date="2021-01" db="EMBL/GenBank/DDBJ databases">
        <authorList>
            <consortium name="Genoscope - CEA"/>
            <person name="William W."/>
        </authorList>
    </citation>
    <scope>NUCLEOTIDE SEQUENCE</scope>
</reference>
<feature type="region of interest" description="Disordered" evidence="1">
    <location>
        <begin position="470"/>
        <end position="489"/>
    </location>
</feature>